<sequence>MTCGASLQRQRQSENENEEVALKDVHHTVNDGREEVRDGGLEVQGIHIDDKRSRGARSILLGLSWLDRFLAAFVLLAMILGVIIGKFANNVEAVLTGTTLNGVSIPIVIGLLVMMWPILTKVQYERLPVLFRTVHIWRQVWLSLVLNWIIGPFIMLAVAWATLPDLPTYRTGVIMVGLARCIAMVMIWNHLARGDVDYCAILVIINSILQIILYSPMSLFFVNVISKENDALKLEYGQTAIAVLIYLGIPLAAGVVTRWLGLMTLGKDKFEHKFLPYFGPLALIGLLYTIILIFAEQATRILDNIGEVFRVFVPMICYFVIMWTGTFFLVYILTKRKGGSKRYGYKMAVVQSFTAGSNNFELAIAVCIAVYGVDSDQALAATIGPLVEVPVLLGLTYVSLYFERKLNWGEREPEKVEGGGV</sequence>
<dbReference type="KEGG" id="ksn:43587688"/>
<dbReference type="GO" id="GO:0015104">
    <property type="term" value="F:antimonite transmembrane transporter activity"/>
    <property type="evidence" value="ECO:0007669"/>
    <property type="project" value="TreeGrafter"/>
</dbReference>
<evidence type="ECO:0000313" key="10">
    <source>
        <dbReference type="Proteomes" id="UP000322225"/>
    </source>
</evidence>
<keyword evidence="5" id="KW-0812">Transmembrane</keyword>
<dbReference type="OrthoDB" id="187348at2759"/>
<evidence type="ECO:0000256" key="6">
    <source>
        <dbReference type="ARBA" id="ARBA00022849"/>
    </source>
</evidence>
<dbReference type="GO" id="GO:0046685">
    <property type="term" value="P:response to arsenic-containing substance"/>
    <property type="evidence" value="ECO:0007669"/>
    <property type="project" value="UniProtKB-KW"/>
</dbReference>
<keyword evidence="10" id="KW-1185">Reference proteome</keyword>
<protein>
    <submittedName>
        <fullName evidence="9">Arsenical-resistance protein</fullName>
    </submittedName>
</protein>
<dbReference type="PANTHER" id="PTHR43057:SF1">
    <property type="entry name" value="ARSENICAL-RESISTANCE PROTEIN 3"/>
    <property type="match status" value="1"/>
</dbReference>
<evidence type="ECO:0000256" key="5">
    <source>
        <dbReference type="ARBA" id="ARBA00022692"/>
    </source>
</evidence>
<dbReference type="NCBIfam" id="TIGR00832">
    <property type="entry name" value="acr3"/>
    <property type="match status" value="1"/>
</dbReference>
<keyword evidence="4" id="KW-1003">Cell membrane</keyword>
<dbReference type="InterPro" id="IPR002657">
    <property type="entry name" value="BilAc:Na_symport/Acr3"/>
</dbReference>
<dbReference type="EMBL" id="CP144064">
    <property type="protein sequence ID" value="WWD22612.1"/>
    <property type="molecule type" value="Genomic_DNA"/>
</dbReference>
<reference evidence="9" key="1">
    <citation type="submission" date="2017-08" db="EMBL/GenBank/DDBJ databases">
        <authorList>
            <person name="Cuomo C."/>
            <person name="Billmyre B."/>
            <person name="Heitman J."/>
        </authorList>
    </citation>
    <scope>NUCLEOTIDE SEQUENCE</scope>
    <source>
        <strain evidence="9">CBS 12478</strain>
    </source>
</reference>
<accession>A0A5M6C1P2</accession>
<dbReference type="FunFam" id="1.20.1530.20:FF:000009">
    <property type="entry name" value="Arsenite transporter, ACR3 family"/>
    <property type="match status" value="1"/>
</dbReference>
<keyword evidence="8" id="KW-0472">Membrane</keyword>
<keyword evidence="6" id="KW-0059">Arsenical resistance</keyword>
<dbReference type="PANTHER" id="PTHR43057">
    <property type="entry name" value="ARSENITE EFFLUX TRANSPORTER"/>
    <property type="match status" value="1"/>
</dbReference>
<dbReference type="InterPro" id="IPR004706">
    <property type="entry name" value="Arsenical-R_Acr3"/>
</dbReference>
<evidence type="ECO:0000256" key="3">
    <source>
        <dbReference type="ARBA" id="ARBA00022448"/>
    </source>
</evidence>
<reference evidence="9" key="2">
    <citation type="submission" date="2024-01" db="EMBL/GenBank/DDBJ databases">
        <title>Comparative genomics of Cryptococcus and Kwoniella reveals pathogenesis evolution and contrasting modes of karyotype evolution via chromosome fusion or intercentromeric recombination.</title>
        <authorList>
            <person name="Coelho M.A."/>
            <person name="David-Palma M."/>
            <person name="Shea T."/>
            <person name="Bowers K."/>
            <person name="McGinley-Smith S."/>
            <person name="Mohammad A.W."/>
            <person name="Gnirke A."/>
            <person name="Yurkov A.M."/>
            <person name="Nowrousian M."/>
            <person name="Sun S."/>
            <person name="Cuomo C.A."/>
            <person name="Heitman J."/>
        </authorList>
    </citation>
    <scope>NUCLEOTIDE SEQUENCE</scope>
    <source>
        <strain evidence="9">CBS 12478</strain>
    </source>
</reference>
<dbReference type="Pfam" id="PF01758">
    <property type="entry name" value="SBF"/>
    <property type="match status" value="1"/>
</dbReference>
<comment type="subcellular location">
    <subcellularLocation>
        <location evidence="1">Cell membrane</location>
        <topology evidence="1">Multi-pass membrane protein</topology>
    </subcellularLocation>
</comment>
<proteinExistence type="inferred from homology"/>
<dbReference type="GeneID" id="43587688"/>
<dbReference type="GO" id="GO:0015297">
    <property type="term" value="F:antiporter activity"/>
    <property type="evidence" value="ECO:0007669"/>
    <property type="project" value="InterPro"/>
</dbReference>
<evidence type="ECO:0000256" key="4">
    <source>
        <dbReference type="ARBA" id="ARBA00022475"/>
    </source>
</evidence>
<evidence type="ECO:0000256" key="7">
    <source>
        <dbReference type="ARBA" id="ARBA00022989"/>
    </source>
</evidence>
<keyword evidence="3" id="KW-0813">Transport</keyword>
<evidence type="ECO:0000256" key="8">
    <source>
        <dbReference type="ARBA" id="ARBA00023136"/>
    </source>
</evidence>
<keyword evidence="7" id="KW-1133">Transmembrane helix</keyword>
<dbReference type="AlphaFoldDB" id="A0A5M6C1P2"/>
<dbReference type="Proteomes" id="UP000322225">
    <property type="component" value="Chromosome 14"/>
</dbReference>
<name>A0A5M6C1P2_9TREE</name>
<dbReference type="GO" id="GO:0005886">
    <property type="term" value="C:plasma membrane"/>
    <property type="evidence" value="ECO:0007669"/>
    <property type="project" value="UniProtKB-SubCell"/>
</dbReference>
<dbReference type="Gene3D" id="1.20.1530.20">
    <property type="match status" value="1"/>
</dbReference>
<dbReference type="GO" id="GO:0015105">
    <property type="term" value="F:arsenite transmembrane transporter activity"/>
    <property type="evidence" value="ECO:0007669"/>
    <property type="project" value="TreeGrafter"/>
</dbReference>
<evidence type="ECO:0000313" key="9">
    <source>
        <dbReference type="EMBL" id="WWD22612.1"/>
    </source>
</evidence>
<dbReference type="InterPro" id="IPR038770">
    <property type="entry name" value="Na+/solute_symporter_sf"/>
</dbReference>
<evidence type="ECO:0000256" key="1">
    <source>
        <dbReference type="ARBA" id="ARBA00004651"/>
    </source>
</evidence>
<comment type="similarity">
    <text evidence="2">Belongs to the arsenical resistance-3 (ACR3) (TC 2.A.59) family.</text>
</comment>
<organism evidence="9 10">
    <name type="scientific">Kwoniella shandongensis</name>
    <dbReference type="NCBI Taxonomy" id="1734106"/>
    <lineage>
        <taxon>Eukaryota</taxon>
        <taxon>Fungi</taxon>
        <taxon>Dikarya</taxon>
        <taxon>Basidiomycota</taxon>
        <taxon>Agaricomycotina</taxon>
        <taxon>Tremellomycetes</taxon>
        <taxon>Tremellales</taxon>
        <taxon>Cryptococcaceae</taxon>
        <taxon>Kwoniella</taxon>
    </lineage>
</organism>
<dbReference type="RefSeq" id="XP_031861975.1">
    <property type="nucleotide sequence ID" value="XM_032003562.1"/>
</dbReference>
<gene>
    <name evidence="9" type="ORF">CI109_107105</name>
</gene>
<evidence type="ECO:0000256" key="2">
    <source>
        <dbReference type="ARBA" id="ARBA00010110"/>
    </source>
</evidence>